<proteinExistence type="predicted"/>
<feature type="compositionally biased region" description="Basic residues" evidence="1">
    <location>
        <begin position="1"/>
        <end position="12"/>
    </location>
</feature>
<evidence type="ECO:0000313" key="2">
    <source>
        <dbReference type="EMBL" id="SVB31658.1"/>
    </source>
</evidence>
<evidence type="ECO:0000256" key="1">
    <source>
        <dbReference type="SAM" id="MobiDB-lite"/>
    </source>
</evidence>
<reference evidence="2" key="1">
    <citation type="submission" date="2018-05" db="EMBL/GenBank/DDBJ databases">
        <authorList>
            <person name="Lanie J.A."/>
            <person name="Ng W.-L."/>
            <person name="Kazmierczak K.M."/>
            <person name="Andrzejewski T.M."/>
            <person name="Davidsen T.M."/>
            <person name="Wayne K.J."/>
            <person name="Tettelin H."/>
            <person name="Glass J.I."/>
            <person name="Rusch D."/>
            <person name="Podicherti R."/>
            <person name="Tsui H.-C.T."/>
            <person name="Winkler M.E."/>
        </authorList>
    </citation>
    <scope>NUCLEOTIDE SEQUENCE</scope>
</reference>
<feature type="region of interest" description="Disordered" evidence="1">
    <location>
        <begin position="1"/>
        <end position="52"/>
    </location>
</feature>
<organism evidence="2">
    <name type="scientific">marine metagenome</name>
    <dbReference type="NCBI Taxonomy" id="408172"/>
    <lineage>
        <taxon>unclassified sequences</taxon>
        <taxon>metagenomes</taxon>
        <taxon>ecological metagenomes</taxon>
    </lineage>
</organism>
<feature type="compositionally biased region" description="Basic and acidic residues" evidence="1">
    <location>
        <begin position="33"/>
        <end position="47"/>
    </location>
</feature>
<gene>
    <name evidence="2" type="ORF">METZ01_LOCUS184512</name>
</gene>
<name>A0A382CZN6_9ZZZZ</name>
<sequence>MSKQGRKARRRLVSGIGGGGASGRLEQGGAPGRLEDHREGAAGEPNRKARQTGRWRCLRCTKQWGSMKRALDDWWDHEEGPHLCPGCGSHTDTEPF</sequence>
<dbReference type="AlphaFoldDB" id="A0A382CZN6"/>
<dbReference type="EMBL" id="UINC01036936">
    <property type="protein sequence ID" value="SVB31658.1"/>
    <property type="molecule type" value="Genomic_DNA"/>
</dbReference>
<accession>A0A382CZN6</accession>
<protein>
    <submittedName>
        <fullName evidence="2">Uncharacterized protein</fullName>
    </submittedName>
</protein>